<proteinExistence type="predicted"/>
<organism evidence="1">
    <name type="scientific">Thermus tengchongensis</name>
    <dbReference type="NCBI Taxonomy" id="1214928"/>
    <lineage>
        <taxon>Bacteria</taxon>
        <taxon>Thermotogati</taxon>
        <taxon>Deinococcota</taxon>
        <taxon>Deinococci</taxon>
        <taxon>Thermales</taxon>
        <taxon>Thermaceae</taxon>
        <taxon>Thermus</taxon>
    </lineage>
</organism>
<dbReference type="EMBL" id="DTAB01000262">
    <property type="protein sequence ID" value="HGN85434.1"/>
    <property type="molecule type" value="Genomic_DNA"/>
</dbReference>
<sequence length="84" mass="8836">MKTLKEAMKALGLKVLSGTEGISLWWEEVPVGVAFQEGKRAWARVLPLGGGGVVHLEATGEDEEAAARRLAGLVAEALGLLVRA</sequence>
<accession>A0A7V4AM76</accession>
<protein>
    <submittedName>
        <fullName evidence="1">Uncharacterized protein</fullName>
    </submittedName>
</protein>
<comment type="caution">
    <text evidence="1">The sequence shown here is derived from an EMBL/GenBank/DDBJ whole genome shotgun (WGS) entry which is preliminary data.</text>
</comment>
<gene>
    <name evidence="1" type="ORF">ENT80_04595</name>
</gene>
<evidence type="ECO:0000313" key="1">
    <source>
        <dbReference type="EMBL" id="HGN85434.1"/>
    </source>
</evidence>
<dbReference type="AlphaFoldDB" id="A0A7V4AM76"/>
<name>A0A7V4AM76_9DEIN</name>
<reference evidence="1" key="1">
    <citation type="journal article" date="2020" name="mSystems">
        <title>Genome- and Community-Level Interaction Insights into Carbon Utilization and Element Cycling Functions of Hydrothermarchaeota in Hydrothermal Sediment.</title>
        <authorList>
            <person name="Zhou Z."/>
            <person name="Liu Y."/>
            <person name="Xu W."/>
            <person name="Pan J."/>
            <person name="Luo Z.H."/>
            <person name="Li M."/>
        </authorList>
    </citation>
    <scope>NUCLEOTIDE SEQUENCE [LARGE SCALE GENOMIC DNA]</scope>
    <source>
        <strain evidence="1">SpSt-611</strain>
    </source>
</reference>